<dbReference type="EMBL" id="PFAJ01000070">
    <property type="protein sequence ID" value="PIR96691.1"/>
    <property type="molecule type" value="Genomic_DNA"/>
</dbReference>
<name>A0A2H0VC96_9BACT</name>
<protein>
    <submittedName>
        <fullName evidence="3">Cell shape determination protein CcmA</fullName>
    </submittedName>
</protein>
<evidence type="ECO:0000256" key="2">
    <source>
        <dbReference type="SAM" id="MobiDB-lite"/>
    </source>
</evidence>
<dbReference type="AlphaFoldDB" id="A0A2H0VC96"/>
<evidence type="ECO:0000313" key="3">
    <source>
        <dbReference type="EMBL" id="PIR96691.1"/>
    </source>
</evidence>
<accession>A0A2H0VC96</accession>
<reference evidence="4" key="1">
    <citation type="submission" date="2017-09" db="EMBL/GenBank/DDBJ databases">
        <title>Depth-based differentiation of microbial function through sediment-hosted aquifers and enrichment of novel symbionts in the deep terrestrial subsurface.</title>
        <authorList>
            <person name="Probst A.J."/>
            <person name="Ladd B."/>
            <person name="Jarett J.K."/>
            <person name="Geller-Mcgrath D.E."/>
            <person name="Sieber C.M.K."/>
            <person name="Emerson J.B."/>
            <person name="Anantharaman K."/>
            <person name="Thomas B.C."/>
            <person name="Malmstrom R."/>
            <person name="Stieglmeier M."/>
            <person name="Klingl A."/>
            <person name="Woyke T."/>
            <person name="Ryan C.M."/>
            <person name="Banfield J.F."/>
        </authorList>
    </citation>
    <scope>NUCLEOTIDE SEQUENCE [LARGE SCALE GENOMIC DNA]</scope>
</reference>
<dbReference type="PANTHER" id="PTHR35024">
    <property type="entry name" value="HYPOTHETICAL CYTOSOLIC PROTEIN"/>
    <property type="match status" value="1"/>
</dbReference>
<dbReference type="InterPro" id="IPR007607">
    <property type="entry name" value="BacA/B"/>
</dbReference>
<gene>
    <name evidence="3" type="ORF">COT91_05535</name>
</gene>
<proteinExistence type="inferred from homology"/>
<dbReference type="Proteomes" id="UP000230557">
    <property type="component" value="Unassembled WGS sequence"/>
</dbReference>
<dbReference type="PANTHER" id="PTHR35024:SF4">
    <property type="entry name" value="POLYMER-FORMING CYTOSKELETAL PROTEIN"/>
    <property type="match status" value="1"/>
</dbReference>
<comment type="similarity">
    <text evidence="1">Belongs to the bactofilin family.</text>
</comment>
<organism evidence="3 4">
    <name type="scientific">Candidatus Doudnabacteria bacterium CG10_big_fil_rev_8_21_14_0_10_41_10</name>
    <dbReference type="NCBI Taxonomy" id="1974551"/>
    <lineage>
        <taxon>Bacteria</taxon>
        <taxon>Candidatus Doudnaibacteriota</taxon>
    </lineage>
</organism>
<evidence type="ECO:0000313" key="4">
    <source>
        <dbReference type="Proteomes" id="UP000230557"/>
    </source>
</evidence>
<evidence type="ECO:0000256" key="1">
    <source>
        <dbReference type="ARBA" id="ARBA00044755"/>
    </source>
</evidence>
<comment type="caution">
    <text evidence="3">The sequence shown here is derived from an EMBL/GenBank/DDBJ whole genome shotgun (WGS) entry which is preliminary data.</text>
</comment>
<dbReference type="Pfam" id="PF04519">
    <property type="entry name" value="Bactofilin"/>
    <property type="match status" value="1"/>
</dbReference>
<feature type="compositionally biased region" description="Basic and acidic residues" evidence="2">
    <location>
        <begin position="1"/>
        <end position="13"/>
    </location>
</feature>
<sequence>MAKDKDKDKEKNNIMDTSQTEDAQPAETVVGHSVKIEGDLVSEGDIKVDGIVMGKVKTAKSLFIGPSAKIEADVEAGTVTVAGVVHGNMKVKGLLVALQTGKILGDIDCKELAIEEGAFFTGQCKMTERNESKKISKPTLDDED</sequence>
<feature type="region of interest" description="Disordered" evidence="2">
    <location>
        <begin position="1"/>
        <end position="26"/>
    </location>
</feature>